<feature type="modified residue" description="4-aspartylphosphate" evidence="3">
    <location>
        <position position="300"/>
    </location>
</feature>
<reference evidence="6 7" key="1">
    <citation type="submission" date="2023-06" db="EMBL/GenBank/DDBJ databases">
        <title>Thiopseudomonas sp. CY1220 draft genome sequence.</title>
        <authorList>
            <person name="Zhao G."/>
            <person name="An M."/>
        </authorList>
    </citation>
    <scope>NUCLEOTIDE SEQUENCE [LARGE SCALE GENOMIC DNA]</scope>
    <source>
        <strain evidence="6 7">CY1220</strain>
    </source>
</reference>
<gene>
    <name evidence="6" type="ORF">QEZ41_02735</name>
</gene>
<organism evidence="6 7">
    <name type="scientific">Thiopseudomonas acetoxidans</name>
    <dbReference type="NCBI Taxonomy" id="3041622"/>
    <lineage>
        <taxon>Bacteria</taxon>
        <taxon>Pseudomonadati</taxon>
        <taxon>Pseudomonadota</taxon>
        <taxon>Gammaproteobacteria</taxon>
        <taxon>Pseudomonadales</taxon>
        <taxon>Pseudomonadaceae</taxon>
        <taxon>Thiopseudomonas</taxon>
    </lineage>
</organism>
<keyword evidence="6" id="KW-0548">Nucleotidyltransferase</keyword>
<dbReference type="InterPro" id="IPR043128">
    <property type="entry name" value="Rev_trsase/Diguanyl_cyclase"/>
</dbReference>
<evidence type="ECO:0000259" key="5">
    <source>
        <dbReference type="PROSITE" id="PS50887"/>
    </source>
</evidence>
<keyword evidence="3" id="KW-0597">Phosphoprotein</keyword>
<dbReference type="EMBL" id="JAUCDY010000002">
    <property type="protein sequence ID" value="MDM7857198.1"/>
    <property type="molecule type" value="Genomic_DNA"/>
</dbReference>
<dbReference type="InterPro" id="IPR050469">
    <property type="entry name" value="Diguanylate_Cyclase"/>
</dbReference>
<dbReference type="RefSeq" id="WP_289409852.1">
    <property type="nucleotide sequence ID" value="NZ_JAUCDY010000002.1"/>
</dbReference>
<feature type="domain" description="Response regulatory" evidence="4">
    <location>
        <begin position="251"/>
        <end position="367"/>
    </location>
</feature>
<evidence type="ECO:0000313" key="6">
    <source>
        <dbReference type="EMBL" id="MDM7857198.1"/>
    </source>
</evidence>
<dbReference type="GO" id="GO:0052621">
    <property type="term" value="F:diguanylate cyclase activity"/>
    <property type="evidence" value="ECO:0007669"/>
    <property type="project" value="UniProtKB-EC"/>
</dbReference>
<evidence type="ECO:0000256" key="1">
    <source>
        <dbReference type="ARBA" id="ARBA00012528"/>
    </source>
</evidence>
<dbReference type="EC" id="2.7.7.65" evidence="1"/>
<evidence type="ECO:0000256" key="3">
    <source>
        <dbReference type="PROSITE-ProRule" id="PRU00169"/>
    </source>
</evidence>
<dbReference type="SMART" id="SM00448">
    <property type="entry name" value="REC"/>
    <property type="match status" value="2"/>
</dbReference>
<dbReference type="CDD" id="cd00156">
    <property type="entry name" value="REC"/>
    <property type="match status" value="2"/>
</dbReference>
<dbReference type="Gene3D" id="3.30.70.270">
    <property type="match status" value="1"/>
</dbReference>
<evidence type="ECO:0000256" key="2">
    <source>
        <dbReference type="ARBA" id="ARBA00034247"/>
    </source>
</evidence>
<feature type="domain" description="Response regulatory" evidence="4">
    <location>
        <begin position="125"/>
        <end position="242"/>
    </location>
</feature>
<evidence type="ECO:0000313" key="7">
    <source>
        <dbReference type="Proteomes" id="UP001241056"/>
    </source>
</evidence>
<dbReference type="Pfam" id="PF00990">
    <property type="entry name" value="GGDEF"/>
    <property type="match status" value="1"/>
</dbReference>
<dbReference type="InterPro" id="IPR011006">
    <property type="entry name" value="CheY-like_superfamily"/>
</dbReference>
<evidence type="ECO:0000259" key="4">
    <source>
        <dbReference type="PROSITE" id="PS50110"/>
    </source>
</evidence>
<dbReference type="Proteomes" id="UP001241056">
    <property type="component" value="Unassembled WGS sequence"/>
</dbReference>
<dbReference type="PROSITE" id="PS50887">
    <property type="entry name" value="GGDEF"/>
    <property type="match status" value="1"/>
</dbReference>
<dbReference type="Gene3D" id="3.40.50.2300">
    <property type="match status" value="2"/>
</dbReference>
<feature type="domain" description="GGDEF" evidence="5">
    <location>
        <begin position="407"/>
        <end position="539"/>
    </location>
</feature>
<name>A0ABT7SLY3_9GAMM</name>
<dbReference type="PANTHER" id="PTHR45138:SF9">
    <property type="entry name" value="DIGUANYLATE CYCLASE DGCM-RELATED"/>
    <property type="match status" value="1"/>
</dbReference>
<comment type="caution">
    <text evidence="6">The sequence shown here is derived from an EMBL/GenBank/DDBJ whole genome shotgun (WGS) entry which is preliminary data.</text>
</comment>
<dbReference type="SUPFAM" id="SSF55073">
    <property type="entry name" value="Nucleotide cyclase"/>
    <property type="match status" value="1"/>
</dbReference>
<proteinExistence type="predicted"/>
<dbReference type="InterPro" id="IPR029787">
    <property type="entry name" value="Nucleotide_cyclase"/>
</dbReference>
<sequence>MTEVQTDNAERIKQHFAVRVINEARIILEVWQKAQTQEWTKQEAETMLAAAERLQKYAERFEQQAHANIAADLLSCLGKINEQRGRLTTERIEEMTALMQALTQTGLRQDDQNAAGFVVPILRRPLYIALSSLTQAQHLSTQLNFFGVQSETFSDAQAFKQAVNERRPPVIILDVDFFGPEQGLTLAQSIQNDPEVAIPILFYSQHDADALVRLAAVRAGGEGFIVGELEISELLELVESFSRTSHFDPYRVLVVDDSKAQSTFTERTLNGAAIITRSVNDPTLALAQMMEFAPDLIILDMYMPQCSGPELAKVIRQSERFVGMPIIYLSGEEDLGKQLNAMSQGADDFLTKPVMPHHLIATVRNRAIRARNLKARMVRDSLTGLYSHTHILQLLDDACARALKNGQPLSFVMLDIDHFKKVNDTYGHPMGDKVIKSLALYLKQRLRKTDHIGRYGGEEFALVLPNTNAENAAKVVDEIRQRFSEISYPAQPQDLSCAFSAGVAQFAEGLDAMKLANLADQALYVAKHKGRNQVAIAEQP</sequence>
<feature type="modified residue" description="4-aspartylphosphate" evidence="3">
    <location>
        <position position="174"/>
    </location>
</feature>
<dbReference type="InterPro" id="IPR000160">
    <property type="entry name" value="GGDEF_dom"/>
</dbReference>
<comment type="catalytic activity">
    <reaction evidence="2">
        <text>2 GTP = 3',3'-c-di-GMP + 2 diphosphate</text>
        <dbReference type="Rhea" id="RHEA:24898"/>
        <dbReference type="ChEBI" id="CHEBI:33019"/>
        <dbReference type="ChEBI" id="CHEBI:37565"/>
        <dbReference type="ChEBI" id="CHEBI:58805"/>
        <dbReference type="EC" id="2.7.7.65"/>
    </reaction>
</comment>
<keyword evidence="6" id="KW-0808">Transferase</keyword>
<accession>A0ABT7SLY3</accession>
<dbReference type="InterPro" id="IPR001789">
    <property type="entry name" value="Sig_transdc_resp-reg_receiver"/>
</dbReference>
<keyword evidence="7" id="KW-1185">Reference proteome</keyword>
<dbReference type="PROSITE" id="PS50110">
    <property type="entry name" value="RESPONSE_REGULATORY"/>
    <property type="match status" value="2"/>
</dbReference>
<dbReference type="Pfam" id="PF00072">
    <property type="entry name" value="Response_reg"/>
    <property type="match status" value="2"/>
</dbReference>
<protein>
    <recommendedName>
        <fullName evidence="1">diguanylate cyclase</fullName>
        <ecNumber evidence="1">2.7.7.65</ecNumber>
    </recommendedName>
</protein>
<dbReference type="NCBIfam" id="TIGR00254">
    <property type="entry name" value="GGDEF"/>
    <property type="match status" value="1"/>
</dbReference>
<dbReference type="PANTHER" id="PTHR45138">
    <property type="entry name" value="REGULATORY COMPONENTS OF SENSORY TRANSDUCTION SYSTEM"/>
    <property type="match status" value="1"/>
</dbReference>
<dbReference type="CDD" id="cd01949">
    <property type="entry name" value="GGDEF"/>
    <property type="match status" value="1"/>
</dbReference>
<dbReference type="SUPFAM" id="SSF52172">
    <property type="entry name" value="CheY-like"/>
    <property type="match status" value="2"/>
</dbReference>
<dbReference type="SMART" id="SM00267">
    <property type="entry name" value="GGDEF"/>
    <property type="match status" value="1"/>
</dbReference>